<proteinExistence type="predicted"/>
<feature type="signal peptide" evidence="1">
    <location>
        <begin position="1"/>
        <end position="23"/>
    </location>
</feature>
<dbReference type="Proteomes" id="UP000515819">
    <property type="component" value="Chromosome"/>
</dbReference>
<feature type="chain" id="PRO_5039346890" evidence="1">
    <location>
        <begin position="24"/>
        <end position="152"/>
    </location>
</feature>
<evidence type="ECO:0000313" key="2">
    <source>
        <dbReference type="EMBL" id="QNM00293.1"/>
    </source>
</evidence>
<name>A0A7G9FP11_9FIRM</name>
<sequence>MRKGKMKNSIVTIAMAMMLSVTAVVGFGTNAKAAAGNTGNKQYSYSNIDPIGSCEWRTKNNATKVYVYPTAGPKIYYEANGRKKNSITGQYEKFAGSYSYAIPTGTQGSITNWINEKGGTEARLVMSRISYSRLDTSGVWSPDSTRNYTIFG</sequence>
<accession>A0A7G9FP11</accession>
<organism evidence="2 3">
    <name type="scientific">Wujia chipingensis</name>
    <dbReference type="NCBI Taxonomy" id="2763670"/>
    <lineage>
        <taxon>Bacteria</taxon>
        <taxon>Bacillati</taxon>
        <taxon>Bacillota</taxon>
        <taxon>Clostridia</taxon>
        <taxon>Lachnospirales</taxon>
        <taxon>Lachnospiraceae</taxon>
        <taxon>Wujia</taxon>
    </lineage>
</organism>
<dbReference type="KEGG" id="wcp:H9Q76_03105"/>
<evidence type="ECO:0000256" key="1">
    <source>
        <dbReference type="SAM" id="SignalP"/>
    </source>
</evidence>
<reference evidence="2 3" key="1">
    <citation type="submission" date="2020-08" db="EMBL/GenBank/DDBJ databases">
        <authorList>
            <person name="Liu C."/>
            <person name="Sun Q."/>
        </authorList>
    </citation>
    <scope>NUCLEOTIDE SEQUENCE [LARGE SCALE GENOMIC DNA]</scope>
    <source>
        <strain evidence="2 3">NSJ-4</strain>
    </source>
</reference>
<protein>
    <submittedName>
        <fullName evidence="2">Uncharacterized protein</fullName>
    </submittedName>
</protein>
<evidence type="ECO:0000313" key="3">
    <source>
        <dbReference type="Proteomes" id="UP000515819"/>
    </source>
</evidence>
<dbReference type="AlphaFoldDB" id="A0A7G9FP11"/>
<dbReference type="RefSeq" id="WP_118373730.1">
    <property type="nucleotide sequence ID" value="NZ_CP060632.1"/>
</dbReference>
<gene>
    <name evidence="2" type="ORF">H9Q76_03105</name>
</gene>
<keyword evidence="3" id="KW-1185">Reference proteome</keyword>
<dbReference type="EMBL" id="CP060632">
    <property type="protein sequence ID" value="QNM00293.1"/>
    <property type="molecule type" value="Genomic_DNA"/>
</dbReference>
<keyword evidence="1" id="KW-0732">Signal</keyword>